<accession>A0A4S2M6E5</accession>
<keyword evidence="1" id="KW-0472">Membrane</keyword>
<dbReference type="AlphaFoldDB" id="A0A4S2M6E5"/>
<sequence>MVRIIVWHVLHDKIYRVTIYLAILVLYVHTCLILFGKAISVRTIDLNMVNRSTVISPMHGRNSSKPFTMPDIHASLKHLPRLANVHPTNSVNFDRDETANDCYFEGRYTGRGTSTSPCFMGTVKTRIAAEEGSLITLQCVIYNVNFSTIV</sequence>
<organism evidence="2 3">
    <name type="scientific">Opisthorchis felineus</name>
    <dbReference type="NCBI Taxonomy" id="147828"/>
    <lineage>
        <taxon>Eukaryota</taxon>
        <taxon>Metazoa</taxon>
        <taxon>Spiralia</taxon>
        <taxon>Lophotrochozoa</taxon>
        <taxon>Platyhelminthes</taxon>
        <taxon>Trematoda</taxon>
        <taxon>Digenea</taxon>
        <taxon>Opisthorchiida</taxon>
        <taxon>Opisthorchiata</taxon>
        <taxon>Opisthorchiidae</taxon>
        <taxon>Opisthorchis</taxon>
    </lineage>
</organism>
<keyword evidence="1" id="KW-1133">Transmembrane helix</keyword>
<evidence type="ECO:0000256" key="1">
    <source>
        <dbReference type="SAM" id="Phobius"/>
    </source>
</evidence>
<proteinExistence type="predicted"/>
<gene>
    <name evidence="2" type="ORF">CRM22_003373</name>
</gene>
<name>A0A4S2M6E5_OPIFE</name>
<dbReference type="Proteomes" id="UP000308267">
    <property type="component" value="Unassembled WGS sequence"/>
</dbReference>
<evidence type="ECO:0000313" key="3">
    <source>
        <dbReference type="Proteomes" id="UP000308267"/>
    </source>
</evidence>
<protein>
    <submittedName>
        <fullName evidence="2">Uncharacterized protein</fullName>
    </submittedName>
</protein>
<comment type="caution">
    <text evidence="2">The sequence shown here is derived from an EMBL/GenBank/DDBJ whole genome shotgun (WGS) entry which is preliminary data.</text>
</comment>
<dbReference type="EMBL" id="SJOL01005610">
    <property type="protein sequence ID" value="TGZ70099.1"/>
    <property type="molecule type" value="Genomic_DNA"/>
</dbReference>
<reference evidence="2 3" key="1">
    <citation type="journal article" date="2019" name="BMC Genomics">
        <title>New insights from Opisthorchis felineus genome: update on genomics of the epidemiologically important liver flukes.</title>
        <authorList>
            <person name="Ershov N.I."/>
            <person name="Mordvinov V.A."/>
            <person name="Prokhortchouk E.B."/>
            <person name="Pakharukova M.Y."/>
            <person name="Gunbin K.V."/>
            <person name="Ustyantsev K."/>
            <person name="Genaev M.A."/>
            <person name="Blinov A.G."/>
            <person name="Mazur A."/>
            <person name="Boulygina E."/>
            <person name="Tsygankova S."/>
            <person name="Khrameeva E."/>
            <person name="Chekanov N."/>
            <person name="Fan G."/>
            <person name="Xiao A."/>
            <person name="Zhang H."/>
            <person name="Xu X."/>
            <person name="Yang H."/>
            <person name="Solovyev V."/>
            <person name="Lee S.M."/>
            <person name="Liu X."/>
            <person name="Afonnikov D.A."/>
            <person name="Skryabin K.G."/>
        </authorList>
    </citation>
    <scope>NUCLEOTIDE SEQUENCE [LARGE SCALE GENOMIC DNA]</scope>
    <source>
        <strain evidence="2">AK-0245</strain>
        <tissue evidence="2">Whole organism</tissue>
    </source>
</reference>
<keyword evidence="1" id="KW-0812">Transmembrane</keyword>
<evidence type="ECO:0000313" key="2">
    <source>
        <dbReference type="EMBL" id="TGZ70099.1"/>
    </source>
</evidence>
<feature type="transmembrane region" description="Helical" evidence="1">
    <location>
        <begin position="17"/>
        <end position="35"/>
    </location>
</feature>
<keyword evidence="3" id="KW-1185">Reference proteome</keyword>
<dbReference type="STRING" id="147828.A0A4S2M6E5"/>
<feature type="non-terminal residue" evidence="2">
    <location>
        <position position="150"/>
    </location>
</feature>